<evidence type="ECO:0000313" key="2">
    <source>
        <dbReference type="EMBL" id="RZC05032.1"/>
    </source>
</evidence>
<dbReference type="Proteomes" id="UP000292052">
    <property type="component" value="Unassembled WGS sequence"/>
</dbReference>
<comment type="caution">
    <text evidence="2">The sequence shown here is derived from an EMBL/GenBank/DDBJ whole genome shotgun (WGS) entry which is preliminary data.</text>
</comment>
<reference evidence="2 3" key="1">
    <citation type="submission" date="2017-03" db="EMBL/GenBank/DDBJ databases">
        <title>Genome of the blue death feigning beetle - Asbolus verrucosus.</title>
        <authorList>
            <person name="Rider S.D."/>
        </authorList>
    </citation>
    <scope>NUCLEOTIDE SEQUENCE [LARGE SCALE GENOMIC DNA]</scope>
    <source>
        <strain evidence="2">Butters</strain>
        <tissue evidence="2">Head and leg muscle</tissue>
    </source>
</reference>
<dbReference type="STRING" id="1661398.A0A482VG74"/>
<feature type="domain" description="Transposable element P transposase-like RNase H" evidence="1">
    <location>
        <begin position="113"/>
        <end position="193"/>
    </location>
</feature>
<evidence type="ECO:0000259" key="1">
    <source>
        <dbReference type="Pfam" id="PF21787"/>
    </source>
</evidence>
<dbReference type="Pfam" id="PF21787">
    <property type="entry name" value="TNP-like_RNaseH_N"/>
    <property type="match status" value="1"/>
</dbReference>
<dbReference type="InterPro" id="IPR048365">
    <property type="entry name" value="TNP-like_RNaseH_N"/>
</dbReference>
<keyword evidence="3" id="KW-1185">Reference proteome</keyword>
<proteinExistence type="predicted"/>
<dbReference type="AlphaFoldDB" id="A0A482VG74"/>
<dbReference type="EMBL" id="QDEB01105247">
    <property type="protein sequence ID" value="RZC05032.1"/>
    <property type="molecule type" value="Genomic_DNA"/>
</dbReference>
<sequence length="197" mass="23455">MYRAHRSVQSKLSKLRNLLNNERAHLTSLKNLYDDWRFEFIEQNLNEVTKEFINSQLRNAQRKPGGRRWTMQDKVFALSMYKRSPRLYRYLQAYFQLPSVKILKHLLSKVPFKCGMIKPVVENLKVQVESIDELDRCAVLLFDEVSLCKGFHYGCCKQKICGFEDCYANHALVFIVRGIKRNYKQTVALFYKRQHCY</sequence>
<protein>
    <submittedName>
        <fullName evidence="2">Tnp P element domain containing protein</fullName>
    </submittedName>
</protein>
<accession>A0A482VG74</accession>
<gene>
    <name evidence="2" type="ORF">BDFB_011317</name>
</gene>
<evidence type="ECO:0000313" key="3">
    <source>
        <dbReference type="Proteomes" id="UP000292052"/>
    </source>
</evidence>
<organism evidence="2 3">
    <name type="scientific">Asbolus verrucosus</name>
    <name type="common">Desert ironclad beetle</name>
    <dbReference type="NCBI Taxonomy" id="1661398"/>
    <lineage>
        <taxon>Eukaryota</taxon>
        <taxon>Metazoa</taxon>
        <taxon>Ecdysozoa</taxon>
        <taxon>Arthropoda</taxon>
        <taxon>Hexapoda</taxon>
        <taxon>Insecta</taxon>
        <taxon>Pterygota</taxon>
        <taxon>Neoptera</taxon>
        <taxon>Endopterygota</taxon>
        <taxon>Coleoptera</taxon>
        <taxon>Polyphaga</taxon>
        <taxon>Cucujiformia</taxon>
        <taxon>Tenebrionidae</taxon>
        <taxon>Pimeliinae</taxon>
        <taxon>Asbolus</taxon>
    </lineage>
</organism>
<dbReference type="OrthoDB" id="6775048at2759"/>
<name>A0A482VG74_ASBVE</name>